<protein>
    <submittedName>
        <fullName evidence="1">TTF-type domain-containing protein</fullName>
    </submittedName>
</protein>
<accession>A0ACB8N227</accession>
<name>A0ACB8N227_CITSI</name>
<organism evidence="1 2">
    <name type="scientific">Citrus sinensis</name>
    <name type="common">Sweet orange</name>
    <name type="synonym">Citrus aurantium var. sinensis</name>
    <dbReference type="NCBI Taxonomy" id="2711"/>
    <lineage>
        <taxon>Eukaryota</taxon>
        <taxon>Viridiplantae</taxon>
        <taxon>Streptophyta</taxon>
        <taxon>Embryophyta</taxon>
        <taxon>Tracheophyta</taxon>
        <taxon>Spermatophyta</taxon>
        <taxon>Magnoliopsida</taxon>
        <taxon>eudicotyledons</taxon>
        <taxon>Gunneridae</taxon>
        <taxon>Pentapetalae</taxon>
        <taxon>rosids</taxon>
        <taxon>malvids</taxon>
        <taxon>Sapindales</taxon>
        <taxon>Rutaceae</taxon>
        <taxon>Aurantioideae</taxon>
        <taxon>Citrus</taxon>
    </lineage>
</organism>
<keyword evidence="2" id="KW-1185">Reference proteome</keyword>
<dbReference type="Proteomes" id="UP000829398">
    <property type="component" value="Chromosome 2"/>
</dbReference>
<proteinExistence type="predicted"/>
<evidence type="ECO:0000313" key="1">
    <source>
        <dbReference type="EMBL" id="KAH9791690.1"/>
    </source>
</evidence>
<evidence type="ECO:0000313" key="2">
    <source>
        <dbReference type="Proteomes" id="UP000829398"/>
    </source>
</evidence>
<sequence length="341" mass="40230">MYINMGLYQPKLEEFPPSFDGQQLRQFQYTWYAQFPWLEYSKEINVFTIEGFRSWKRINNGERCSFLHHEGGLNSHNTKAMLKWGGLKNPSQHIDRVMNGQSSQHILQNRFWLQTSIEARHFELKSIKEAKIIDLIASRELEIDIRYLKKMICNGSNNDIREEVKVVYNAMSTLKFTFILHLMNKVLGINDLLCQTLQMKSQDILNTIHLISTTNLLLQSFRENGWDTFTKNVISFCESHHIDVPEMNDCHMKGMMHSCLQKDYVTMEHYYRIDLFNAVIDFQLMELNNKFTDQTMELLTLSSTLNPVDSFKSFDIDDICNLAERFYPPDFTQFEVLALKR</sequence>
<comment type="caution">
    <text evidence="1">The sequence shown here is derived from an EMBL/GenBank/DDBJ whole genome shotgun (WGS) entry which is preliminary data.</text>
</comment>
<gene>
    <name evidence="1" type="ORF">KPL71_003854</name>
</gene>
<reference evidence="2" key="1">
    <citation type="journal article" date="2023" name="Hortic. Res.">
        <title>A chromosome-level phased genome enabling allele-level studies in sweet orange: a case study on citrus Huanglongbing tolerance.</title>
        <authorList>
            <person name="Wu B."/>
            <person name="Yu Q."/>
            <person name="Deng Z."/>
            <person name="Duan Y."/>
            <person name="Luo F."/>
            <person name="Gmitter F. Jr."/>
        </authorList>
    </citation>
    <scope>NUCLEOTIDE SEQUENCE [LARGE SCALE GENOMIC DNA]</scope>
    <source>
        <strain evidence="2">cv. Valencia</strain>
    </source>
</reference>
<dbReference type="EMBL" id="CM039171">
    <property type="protein sequence ID" value="KAH9791690.1"/>
    <property type="molecule type" value="Genomic_DNA"/>
</dbReference>